<dbReference type="PROSITE" id="PS00609">
    <property type="entry name" value="GLYCOSYL_HYDROL_F32"/>
    <property type="match status" value="1"/>
</dbReference>
<protein>
    <recommendedName>
        <fullName evidence="4 8">Sucrose-6-phosphate hydrolase</fullName>
        <ecNumber evidence="3 8">3.2.1.26</ecNumber>
    </recommendedName>
    <alternativeName>
        <fullName evidence="7 9">Invertase</fullName>
    </alternativeName>
</protein>
<dbReference type="EC" id="3.2.1.26" evidence="3 8"/>
<keyword evidence="5 8" id="KW-0378">Hydrolase</keyword>
<keyword evidence="6 8" id="KW-0326">Glycosidase</keyword>
<dbReference type="InterPro" id="IPR023296">
    <property type="entry name" value="Glyco_hydro_beta-prop_sf"/>
</dbReference>
<dbReference type="GO" id="GO:0005737">
    <property type="term" value="C:cytoplasm"/>
    <property type="evidence" value="ECO:0007669"/>
    <property type="project" value="UniProtKB-SubCell"/>
</dbReference>
<comment type="catalytic activity">
    <reaction evidence="8">
        <text>Hydrolysis of terminal non-reducing beta-D-fructofuranoside residues in beta-D-fructofuranosides.</text>
        <dbReference type="EC" id="3.2.1.26"/>
    </reaction>
</comment>
<dbReference type="InterPro" id="IPR051214">
    <property type="entry name" value="GH32_Enzymes"/>
</dbReference>
<dbReference type="InterPro" id="IPR001362">
    <property type="entry name" value="Glyco_hydro_32"/>
</dbReference>
<keyword evidence="9" id="KW-0119">Carbohydrate metabolism</keyword>
<proteinExistence type="inferred from homology"/>
<dbReference type="SUPFAM" id="SSF49899">
    <property type="entry name" value="Concanavalin A-like lectins/glucanases"/>
    <property type="match status" value="1"/>
</dbReference>
<comment type="pathway">
    <text evidence="1 9">Glycan biosynthesis; sucrose metabolism.</text>
</comment>
<evidence type="ECO:0000256" key="9">
    <source>
        <dbReference type="RuleBase" id="RU365015"/>
    </source>
</evidence>
<dbReference type="Gene3D" id="2.115.10.20">
    <property type="entry name" value="Glycosyl hydrolase domain, family 43"/>
    <property type="match status" value="1"/>
</dbReference>
<accession>A0A7X8C2V1</accession>
<keyword evidence="9" id="KW-0963">Cytoplasm</keyword>
<evidence type="ECO:0000256" key="4">
    <source>
        <dbReference type="ARBA" id="ARBA00019623"/>
    </source>
</evidence>
<dbReference type="InterPro" id="IPR013189">
    <property type="entry name" value="Glyco_hydro_32_C"/>
</dbReference>
<organism evidence="12 13">
    <name type="scientific">Globicatella sulfidifaciens</name>
    <dbReference type="NCBI Taxonomy" id="136093"/>
    <lineage>
        <taxon>Bacteria</taxon>
        <taxon>Bacillati</taxon>
        <taxon>Bacillota</taxon>
        <taxon>Bacilli</taxon>
        <taxon>Lactobacillales</taxon>
        <taxon>Aerococcaceae</taxon>
        <taxon>Globicatella</taxon>
    </lineage>
</organism>
<evidence type="ECO:0000256" key="5">
    <source>
        <dbReference type="ARBA" id="ARBA00022801"/>
    </source>
</evidence>
<dbReference type="AlphaFoldDB" id="A0A7X8C2V1"/>
<dbReference type="CDD" id="cd18623">
    <property type="entry name" value="GH32_ScrB-like"/>
    <property type="match status" value="1"/>
</dbReference>
<comment type="caution">
    <text evidence="12">The sequence shown here is derived from an EMBL/GenBank/DDBJ whole genome shotgun (WGS) entry which is preliminary data.</text>
</comment>
<evidence type="ECO:0000256" key="6">
    <source>
        <dbReference type="ARBA" id="ARBA00023295"/>
    </source>
</evidence>
<evidence type="ECO:0000256" key="8">
    <source>
        <dbReference type="RuleBase" id="RU362110"/>
    </source>
</evidence>
<feature type="domain" description="Glycosyl hydrolase family 32 C-terminal" evidence="11">
    <location>
        <begin position="369"/>
        <end position="457"/>
    </location>
</feature>
<evidence type="ECO:0000313" key="12">
    <source>
        <dbReference type="EMBL" id="NLJ17943.1"/>
    </source>
</evidence>
<dbReference type="Proteomes" id="UP000541058">
    <property type="component" value="Unassembled WGS sequence"/>
</dbReference>
<dbReference type="InterPro" id="IPR013320">
    <property type="entry name" value="ConA-like_dom_sf"/>
</dbReference>
<evidence type="ECO:0000313" key="13">
    <source>
        <dbReference type="Proteomes" id="UP000541058"/>
    </source>
</evidence>
<gene>
    <name evidence="12" type="ORF">GX355_03700</name>
</gene>
<dbReference type="Gene3D" id="2.60.120.560">
    <property type="entry name" value="Exo-inulinase, domain 1"/>
    <property type="match status" value="1"/>
</dbReference>
<evidence type="ECO:0000259" key="11">
    <source>
        <dbReference type="Pfam" id="PF08244"/>
    </source>
</evidence>
<dbReference type="InterPro" id="IPR013148">
    <property type="entry name" value="Glyco_hydro_32_N"/>
</dbReference>
<feature type="domain" description="Glycosyl hydrolase family 32 N-terminal" evidence="10">
    <location>
        <begin position="12"/>
        <end position="327"/>
    </location>
</feature>
<evidence type="ECO:0000256" key="2">
    <source>
        <dbReference type="ARBA" id="ARBA00009902"/>
    </source>
</evidence>
<name>A0A7X8C2V1_9LACT</name>
<comment type="subcellular location">
    <subcellularLocation>
        <location evidence="9">Cytoplasm</location>
    </subcellularLocation>
</comment>
<dbReference type="UniPathway" id="UPA00238"/>
<reference evidence="12 13" key="1">
    <citation type="journal article" date="2020" name="Biotechnol. Biofuels">
        <title>New insights from the biogas microbiome by comprehensive genome-resolved metagenomics of nearly 1600 species originating from multiple anaerobic digesters.</title>
        <authorList>
            <person name="Campanaro S."/>
            <person name="Treu L."/>
            <person name="Rodriguez-R L.M."/>
            <person name="Kovalovszki A."/>
            <person name="Ziels R.M."/>
            <person name="Maus I."/>
            <person name="Zhu X."/>
            <person name="Kougias P.G."/>
            <person name="Basile A."/>
            <person name="Luo G."/>
            <person name="Schluter A."/>
            <person name="Konstantinidis K.T."/>
            <person name="Angelidaki I."/>
        </authorList>
    </citation>
    <scope>NUCLEOTIDE SEQUENCE [LARGE SCALE GENOMIC DNA]</scope>
    <source>
        <strain evidence="12">AS23ysBPME_34</strain>
    </source>
</reference>
<sequence length="474" mass="54917">MRNQGKFAQHFHITPTEGLLNDPNGLCYFQGYYHVFYQLNPYNTNHETKYWGHLRSKDMMHWEQLPIALKSDDWFDKNGVYSGSAIVHNEQLYLFYTGNTKDDQGVRNSYQCLATSSDGINFEKHGPILEQAPGFTGHVRDPKVWWDEQLSGWWMILGAQREDLTGDTIAYFSKDLLNWDYKGSILQFEEPLGYMWECPDLIFLTDEITGEEKAVFIFSPQGLEPKGHRYHNIFNTTYIVGKWDNEQAQFIPEAESARELAEVDGGFEFYAPQTFTAPDGRIIQYAWMGTMWPEVEEAVPTHRDKWIHHLSMPRSLHLVDNRLVQRPIVETEALLSNEVQQVKWDGNDLIELPLANPSRIQIEGINNLTSDFNIMINQAIHIQYKQLNQELTIERINWHTKKAETRSVLLKEGVAQLDIWLDTSSLELFINEGATTMSMRYFADKPHSKVTFQAEAISTPCDIKVTKLLAYQFS</sequence>
<evidence type="ECO:0000256" key="7">
    <source>
        <dbReference type="ARBA" id="ARBA00033367"/>
    </source>
</evidence>
<dbReference type="GO" id="GO:0004564">
    <property type="term" value="F:beta-fructofuranosidase activity"/>
    <property type="evidence" value="ECO:0007669"/>
    <property type="project" value="UniProtKB-EC"/>
</dbReference>
<comment type="similarity">
    <text evidence="2 8">Belongs to the glycosyl hydrolase 32 family.</text>
</comment>
<dbReference type="GO" id="GO:0005985">
    <property type="term" value="P:sucrose metabolic process"/>
    <property type="evidence" value="ECO:0007669"/>
    <property type="project" value="UniProtKB-UniPathway"/>
</dbReference>
<dbReference type="SUPFAM" id="SSF75005">
    <property type="entry name" value="Arabinanase/levansucrase/invertase"/>
    <property type="match status" value="1"/>
</dbReference>
<dbReference type="Pfam" id="PF08244">
    <property type="entry name" value="Glyco_hydro_32C"/>
    <property type="match status" value="1"/>
</dbReference>
<dbReference type="PANTHER" id="PTHR43101">
    <property type="entry name" value="BETA-FRUCTOSIDASE"/>
    <property type="match status" value="1"/>
</dbReference>
<dbReference type="SMART" id="SM00640">
    <property type="entry name" value="Glyco_32"/>
    <property type="match status" value="1"/>
</dbReference>
<dbReference type="InterPro" id="IPR018053">
    <property type="entry name" value="Glyco_hydro_32_AS"/>
</dbReference>
<evidence type="ECO:0000259" key="10">
    <source>
        <dbReference type="Pfam" id="PF00251"/>
    </source>
</evidence>
<evidence type="ECO:0000256" key="1">
    <source>
        <dbReference type="ARBA" id="ARBA00004914"/>
    </source>
</evidence>
<evidence type="ECO:0000256" key="3">
    <source>
        <dbReference type="ARBA" id="ARBA00012758"/>
    </source>
</evidence>
<dbReference type="EMBL" id="JAAYSM010000116">
    <property type="protein sequence ID" value="NLJ17943.1"/>
    <property type="molecule type" value="Genomic_DNA"/>
</dbReference>
<dbReference type="NCBIfam" id="TIGR01322">
    <property type="entry name" value="scrB_fam"/>
    <property type="match status" value="1"/>
</dbReference>
<dbReference type="Pfam" id="PF00251">
    <property type="entry name" value="Glyco_hydro_32N"/>
    <property type="match status" value="1"/>
</dbReference>
<comment type="function">
    <text evidence="9">Enables the bacterium to metabolize sucrose as a sole carbon source.</text>
</comment>
<dbReference type="PANTHER" id="PTHR43101:SF1">
    <property type="entry name" value="BETA-FRUCTOSIDASE"/>
    <property type="match status" value="1"/>
</dbReference>
<dbReference type="RefSeq" id="WP_276647232.1">
    <property type="nucleotide sequence ID" value="NZ_JAAYSM010000116.1"/>
</dbReference>
<dbReference type="InterPro" id="IPR006232">
    <property type="entry name" value="Suc6P_hydrolase"/>
</dbReference>